<gene>
    <name evidence="7" type="ORF">SAMN06265219_101504</name>
</gene>
<keyword evidence="4" id="KW-0804">Transcription</keyword>
<feature type="domain" description="RNA polymerase sigma-70 region 2" evidence="5">
    <location>
        <begin position="27"/>
        <end position="90"/>
    </location>
</feature>
<dbReference type="EMBL" id="FXTP01000001">
    <property type="protein sequence ID" value="SMO40944.1"/>
    <property type="molecule type" value="Genomic_DNA"/>
</dbReference>
<dbReference type="Gene3D" id="1.10.10.10">
    <property type="entry name" value="Winged helix-like DNA-binding domain superfamily/Winged helix DNA-binding domain"/>
    <property type="match status" value="1"/>
</dbReference>
<accession>A0A521B1H4</accession>
<name>A0A521B1H4_9BACT</name>
<evidence type="ECO:0000259" key="6">
    <source>
        <dbReference type="Pfam" id="PF08281"/>
    </source>
</evidence>
<proteinExistence type="inferred from homology"/>
<keyword evidence="2" id="KW-0805">Transcription regulation</keyword>
<evidence type="ECO:0000256" key="3">
    <source>
        <dbReference type="ARBA" id="ARBA00023082"/>
    </source>
</evidence>
<evidence type="ECO:0000313" key="7">
    <source>
        <dbReference type="EMBL" id="SMO40944.1"/>
    </source>
</evidence>
<dbReference type="InterPro" id="IPR013325">
    <property type="entry name" value="RNA_pol_sigma_r2"/>
</dbReference>
<dbReference type="InterPro" id="IPR014284">
    <property type="entry name" value="RNA_pol_sigma-70_dom"/>
</dbReference>
<feature type="domain" description="RNA polymerase sigma factor 70 region 4 type 2" evidence="6">
    <location>
        <begin position="123"/>
        <end position="171"/>
    </location>
</feature>
<dbReference type="Pfam" id="PF04542">
    <property type="entry name" value="Sigma70_r2"/>
    <property type="match status" value="1"/>
</dbReference>
<dbReference type="Pfam" id="PF08281">
    <property type="entry name" value="Sigma70_r4_2"/>
    <property type="match status" value="1"/>
</dbReference>
<dbReference type="NCBIfam" id="TIGR02985">
    <property type="entry name" value="Sig70_bacteroi1"/>
    <property type="match status" value="1"/>
</dbReference>
<dbReference type="SUPFAM" id="SSF88946">
    <property type="entry name" value="Sigma2 domain of RNA polymerase sigma factors"/>
    <property type="match status" value="1"/>
</dbReference>
<protein>
    <submittedName>
        <fullName evidence="7">RNA polymerase sigma-70 factor, ECF subfamily</fullName>
    </submittedName>
</protein>
<dbReference type="SUPFAM" id="SSF88659">
    <property type="entry name" value="Sigma3 and sigma4 domains of RNA polymerase sigma factors"/>
    <property type="match status" value="1"/>
</dbReference>
<dbReference type="CDD" id="cd06171">
    <property type="entry name" value="Sigma70_r4"/>
    <property type="match status" value="1"/>
</dbReference>
<dbReference type="InterPro" id="IPR014327">
    <property type="entry name" value="RNA_pol_sigma70_bacteroid"/>
</dbReference>
<dbReference type="GO" id="GO:0003677">
    <property type="term" value="F:DNA binding"/>
    <property type="evidence" value="ECO:0007669"/>
    <property type="project" value="InterPro"/>
</dbReference>
<evidence type="ECO:0000313" key="8">
    <source>
        <dbReference type="Proteomes" id="UP000317557"/>
    </source>
</evidence>
<dbReference type="InterPro" id="IPR013324">
    <property type="entry name" value="RNA_pol_sigma_r3/r4-like"/>
</dbReference>
<dbReference type="NCBIfam" id="TIGR02937">
    <property type="entry name" value="sigma70-ECF"/>
    <property type="match status" value="1"/>
</dbReference>
<dbReference type="Proteomes" id="UP000317557">
    <property type="component" value="Unassembled WGS sequence"/>
</dbReference>
<dbReference type="InterPro" id="IPR036388">
    <property type="entry name" value="WH-like_DNA-bd_sf"/>
</dbReference>
<dbReference type="OrthoDB" id="1100095at2"/>
<keyword evidence="8" id="KW-1185">Reference proteome</keyword>
<sequence>MEQDEVKFLVRGLAEGDEWAFKNIFLLYYEPLCNFCWRYTKSKAISEDLVQEMFADVWHNRAVFDPNKCIRLYLYKAVKNKALDYLDHQRVIREYEEEQQKQNTGIDEQGSFHQDNEQFIIAAREAIYNLPHRTQQIYILSREDGFTYPEIADIMDISTKTVEAHISKALDMLRIRLRKLFPEQVTERTIAKIFSFRSTGTK</sequence>
<organism evidence="7 8">
    <name type="scientific">Gracilimonas mengyeensis</name>
    <dbReference type="NCBI Taxonomy" id="1302730"/>
    <lineage>
        <taxon>Bacteria</taxon>
        <taxon>Pseudomonadati</taxon>
        <taxon>Balneolota</taxon>
        <taxon>Balneolia</taxon>
        <taxon>Balneolales</taxon>
        <taxon>Balneolaceae</taxon>
        <taxon>Gracilimonas</taxon>
    </lineage>
</organism>
<evidence type="ECO:0000259" key="5">
    <source>
        <dbReference type="Pfam" id="PF04542"/>
    </source>
</evidence>
<dbReference type="GO" id="GO:0006352">
    <property type="term" value="P:DNA-templated transcription initiation"/>
    <property type="evidence" value="ECO:0007669"/>
    <property type="project" value="InterPro"/>
</dbReference>
<dbReference type="InterPro" id="IPR039425">
    <property type="entry name" value="RNA_pol_sigma-70-like"/>
</dbReference>
<dbReference type="Gene3D" id="1.10.1740.10">
    <property type="match status" value="1"/>
</dbReference>
<dbReference type="InterPro" id="IPR013249">
    <property type="entry name" value="RNA_pol_sigma70_r4_t2"/>
</dbReference>
<evidence type="ECO:0000256" key="2">
    <source>
        <dbReference type="ARBA" id="ARBA00023015"/>
    </source>
</evidence>
<evidence type="ECO:0000256" key="1">
    <source>
        <dbReference type="ARBA" id="ARBA00010641"/>
    </source>
</evidence>
<keyword evidence="3" id="KW-0731">Sigma factor</keyword>
<dbReference type="AlphaFoldDB" id="A0A521B1H4"/>
<dbReference type="PANTHER" id="PTHR43133:SF46">
    <property type="entry name" value="RNA POLYMERASE SIGMA-70 FACTOR ECF SUBFAMILY"/>
    <property type="match status" value="1"/>
</dbReference>
<comment type="similarity">
    <text evidence="1">Belongs to the sigma-70 factor family. ECF subfamily.</text>
</comment>
<evidence type="ECO:0000256" key="4">
    <source>
        <dbReference type="ARBA" id="ARBA00023163"/>
    </source>
</evidence>
<dbReference type="InterPro" id="IPR007627">
    <property type="entry name" value="RNA_pol_sigma70_r2"/>
</dbReference>
<reference evidence="7 8" key="1">
    <citation type="submission" date="2017-05" db="EMBL/GenBank/DDBJ databases">
        <authorList>
            <person name="Varghese N."/>
            <person name="Submissions S."/>
        </authorList>
    </citation>
    <scope>NUCLEOTIDE SEQUENCE [LARGE SCALE GENOMIC DNA]</scope>
    <source>
        <strain evidence="7 8">DSM 21985</strain>
    </source>
</reference>
<dbReference type="PANTHER" id="PTHR43133">
    <property type="entry name" value="RNA POLYMERASE ECF-TYPE SIGMA FACTO"/>
    <property type="match status" value="1"/>
</dbReference>
<dbReference type="GO" id="GO:0016987">
    <property type="term" value="F:sigma factor activity"/>
    <property type="evidence" value="ECO:0007669"/>
    <property type="project" value="UniProtKB-KW"/>
</dbReference>